<proteinExistence type="predicted"/>
<comment type="caution">
    <text evidence="1">The sequence shown here is derived from an EMBL/GenBank/DDBJ whole genome shotgun (WGS) entry which is preliminary data.</text>
</comment>
<keyword evidence="2" id="KW-1185">Reference proteome</keyword>
<gene>
    <name evidence="1" type="ORF">CPELLU_LOCUS15853</name>
</gene>
<dbReference type="AlphaFoldDB" id="A0A9N9J9S9"/>
<accession>A0A9N9J9S9</accession>
<protein>
    <submittedName>
        <fullName evidence="1">22065_t:CDS:1</fullName>
    </submittedName>
</protein>
<sequence>MDVLDEHDIFNKTLALTTNNAFSMILCSALIAEELEKNFNNFSFSYYRCAVHVLNLA</sequence>
<evidence type="ECO:0000313" key="2">
    <source>
        <dbReference type="Proteomes" id="UP000789759"/>
    </source>
</evidence>
<evidence type="ECO:0000313" key="1">
    <source>
        <dbReference type="EMBL" id="CAG8770645.1"/>
    </source>
</evidence>
<reference evidence="1" key="1">
    <citation type="submission" date="2021-06" db="EMBL/GenBank/DDBJ databases">
        <authorList>
            <person name="Kallberg Y."/>
            <person name="Tangrot J."/>
            <person name="Rosling A."/>
        </authorList>
    </citation>
    <scope>NUCLEOTIDE SEQUENCE</scope>
    <source>
        <strain evidence="1">FL966</strain>
    </source>
</reference>
<feature type="non-terminal residue" evidence="1">
    <location>
        <position position="57"/>
    </location>
</feature>
<organism evidence="1 2">
    <name type="scientific">Cetraspora pellucida</name>
    <dbReference type="NCBI Taxonomy" id="1433469"/>
    <lineage>
        <taxon>Eukaryota</taxon>
        <taxon>Fungi</taxon>
        <taxon>Fungi incertae sedis</taxon>
        <taxon>Mucoromycota</taxon>
        <taxon>Glomeromycotina</taxon>
        <taxon>Glomeromycetes</taxon>
        <taxon>Diversisporales</taxon>
        <taxon>Gigasporaceae</taxon>
        <taxon>Cetraspora</taxon>
    </lineage>
</organism>
<dbReference type="Proteomes" id="UP000789759">
    <property type="component" value="Unassembled WGS sequence"/>
</dbReference>
<dbReference type="EMBL" id="CAJVQA010021782">
    <property type="protein sequence ID" value="CAG8770645.1"/>
    <property type="molecule type" value="Genomic_DNA"/>
</dbReference>
<name>A0A9N9J9S9_9GLOM</name>
<dbReference type="OrthoDB" id="2434869at2759"/>